<sequence>MWAVSYAGGITRTTNVGAPSLCTSGPYGYTRNPLYIGNMIIYSGVVFVAGSLNILSMLIVTWAFFIIQYYLIINLEQNTLIDIFGKEYKNYMNNVPIFFPRLTSWKNKDKYVPMKFSKTIKTEKRTLQNIILLILIIYFKHYLK</sequence>
<proteinExistence type="predicted"/>
<keyword evidence="3 5" id="KW-1133">Transmembrane helix</keyword>
<gene>
    <name evidence="6" type="ORF">METZ01_LOCUS154009</name>
</gene>
<organism evidence="6">
    <name type="scientific">marine metagenome</name>
    <dbReference type="NCBI Taxonomy" id="408172"/>
    <lineage>
        <taxon>unclassified sequences</taxon>
        <taxon>metagenomes</taxon>
        <taxon>ecological metagenomes</taxon>
    </lineage>
</organism>
<dbReference type="GO" id="GO:0016740">
    <property type="term" value="F:transferase activity"/>
    <property type="evidence" value="ECO:0007669"/>
    <property type="project" value="UniProtKB-ARBA"/>
</dbReference>
<name>A0A382AHU4_9ZZZZ</name>
<evidence type="ECO:0000256" key="5">
    <source>
        <dbReference type="SAM" id="Phobius"/>
    </source>
</evidence>
<dbReference type="PANTHER" id="PTHR12714">
    <property type="entry name" value="PROTEIN-S ISOPRENYLCYSTEINE O-METHYLTRANSFERASE"/>
    <property type="match status" value="1"/>
</dbReference>
<dbReference type="AlphaFoldDB" id="A0A382AHU4"/>
<evidence type="ECO:0000313" key="6">
    <source>
        <dbReference type="EMBL" id="SVB01155.1"/>
    </source>
</evidence>
<evidence type="ECO:0000256" key="2">
    <source>
        <dbReference type="ARBA" id="ARBA00022692"/>
    </source>
</evidence>
<keyword evidence="2 5" id="KW-0812">Transmembrane</keyword>
<dbReference type="InterPro" id="IPR007318">
    <property type="entry name" value="Phopholipid_MeTrfase"/>
</dbReference>
<feature type="transmembrane region" description="Helical" evidence="5">
    <location>
        <begin position="39"/>
        <end position="67"/>
    </location>
</feature>
<dbReference type="Pfam" id="PF04191">
    <property type="entry name" value="PEMT"/>
    <property type="match status" value="1"/>
</dbReference>
<evidence type="ECO:0000256" key="3">
    <source>
        <dbReference type="ARBA" id="ARBA00022989"/>
    </source>
</evidence>
<dbReference type="Gene3D" id="1.20.120.1630">
    <property type="match status" value="1"/>
</dbReference>
<feature type="transmembrane region" description="Helical" evidence="5">
    <location>
        <begin position="126"/>
        <end position="143"/>
    </location>
</feature>
<evidence type="ECO:0000256" key="4">
    <source>
        <dbReference type="ARBA" id="ARBA00023136"/>
    </source>
</evidence>
<protein>
    <recommendedName>
        <fullName evidence="7">Steroid 5-alpha reductase C-terminal domain-containing protein</fullName>
    </recommendedName>
</protein>
<dbReference type="GO" id="GO:0012505">
    <property type="term" value="C:endomembrane system"/>
    <property type="evidence" value="ECO:0007669"/>
    <property type="project" value="UniProtKB-SubCell"/>
</dbReference>
<reference evidence="6" key="1">
    <citation type="submission" date="2018-05" db="EMBL/GenBank/DDBJ databases">
        <authorList>
            <person name="Lanie J.A."/>
            <person name="Ng W.-L."/>
            <person name="Kazmierczak K.M."/>
            <person name="Andrzejewski T.M."/>
            <person name="Davidsen T.M."/>
            <person name="Wayne K.J."/>
            <person name="Tettelin H."/>
            <person name="Glass J.I."/>
            <person name="Rusch D."/>
            <person name="Podicherti R."/>
            <person name="Tsui H.-C.T."/>
            <person name="Winkler M.E."/>
        </authorList>
    </citation>
    <scope>NUCLEOTIDE SEQUENCE</scope>
</reference>
<evidence type="ECO:0008006" key="7">
    <source>
        <dbReference type="Google" id="ProtNLM"/>
    </source>
</evidence>
<comment type="subcellular location">
    <subcellularLocation>
        <location evidence="1">Endomembrane system</location>
        <topology evidence="1">Multi-pass membrane protein</topology>
    </subcellularLocation>
</comment>
<accession>A0A382AHU4</accession>
<dbReference type="EMBL" id="UINC01025490">
    <property type="protein sequence ID" value="SVB01155.1"/>
    <property type="molecule type" value="Genomic_DNA"/>
</dbReference>
<evidence type="ECO:0000256" key="1">
    <source>
        <dbReference type="ARBA" id="ARBA00004127"/>
    </source>
</evidence>
<keyword evidence="4 5" id="KW-0472">Membrane</keyword>
<dbReference type="PANTHER" id="PTHR12714:SF9">
    <property type="entry name" value="PROTEIN-S-ISOPRENYLCYSTEINE O-METHYLTRANSFERASE"/>
    <property type="match status" value="1"/>
</dbReference>